<keyword evidence="2" id="KW-0805">Transcription regulation</keyword>
<dbReference type="EMBL" id="JACAQR010000030">
    <property type="protein sequence ID" value="NWD44371.1"/>
    <property type="molecule type" value="Genomic_DNA"/>
</dbReference>
<dbReference type="InterPro" id="IPR006645">
    <property type="entry name" value="NGN-like_dom"/>
</dbReference>
<protein>
    <submittedName>
        <fullName evidence="5">Transcription/translation regulatory transformer protein RfaH</fullName>
    </submittedName>
</protein>
<dbReference type="AlphaFoldDB" id="A0AAJ3H619"/>
<dbReference type="InterPro" id="IPR010215">
    <property type="entry name" value="Transcription_antiterm_RfaH"/>
</dbReference>
<dbReference type="NCBIfam" id="TIGR01955">
    <property type="entry name" value="RfaH"/>
    <property type="match status" value="1"/>
</dbReference>
<dbReference type="GO" id="GO:0006354">
    <property type="term" value="P:DNA-templated transcription elongation"/>
    <property type="evidence" value="ECO:0007669"/>
    <property type="project" value="InterPro"/>
</dbReference>
<dbReference type="GO" id="GO:0031564">
    <property type="term" value="P:transcription antitermination"/>
    <property type="evidence" value="ECO:0007669"/>
    <property type="project" value="UniProtKB-KW"/>
</dbReference>
<dbReference type="SMART" id="SM00738">
    <property type="entry name" value="NGN"/>
    <property type="match status" value="1"/>
</dbReference>
<dbReference type="NCBIfam" id="NF006534">
    <property type="entry name" value="PRK09014.1"/>
    <property type="match status" value="1"/>
</dbReference>
<dbReference type="GO" id="GO:0005829">
    <property type="term" value="C:cytosol"/>
    <property type="evidence" value="ECO:0007669"/>
    <property type="project" value="TreeGrafter"/>
</dbReference>
<dbReference type="PANTHER" id="PTHR30265">
    <property type="entry name" value="RHO-INTERACTING TRANSCRIPTION TERMINATION FACTOR NUSG"/>
    <property type="match status" value="1"/>
</dbReference>
<dbReference type="CDD" id="cd09892">
    <property type="entry name" value="NGN_SP_RfaH"/>
    <property type="match status" value="1"/>
</dbReference>
<sequence>MGVDRHSVVLQPNTALRYDWYLVQCKPKQDGRAQENLERQGYVCSRPVFRRERVSRGRQHFITESLFPGYLFVHLPEGANWAPLRSTKGVSRMVAFGGSPLGVASGLVHALQERADLGVVPTHHAGDKVVILDGDFSGLESIFMAMDGEERAILLINILSRQRQIVVPLSSLGGAGSEA</sequence>
<gene>
    <name evidence="5" type="primary">rfaH</name>
    <name evidence="5" type="ORF">HX826_21050</name>
</gene>
<keyword evidence="1" id="KW-0889">Transcription antitermination</keyword>
<evidence type="ECO:0000313" key="5">
    <source>
        <dbReference type="EMBL" id="NWD44371.1"/>
    </source>
</evidence>
<dbReference type="Proteomes" id="UP000546584">
    <property type="component" value="Unassembled WGS sequence"/>
</dbReference>
<dbReference type="Pfam" id="PF02357">
    <property type="entry name" value="NusG"/>
    <property type="match status" value="1"/>
</dbReference>
<dbReference type="SUPFAM" id="SSF82679">
    <property type="entry name" value="N-utilization substance G protein NusG, N-terminal domain"/>
    <property type="match status" value="1"/>
</dbReference>
<dbReference type="RefSeq" id="WP_177026794.1">
    <property type="nucleotide sequence ID" value="NZ_JACAQR010000030.1"/>
</dbReference>
<evidence type="ECO:0000313" key="6">
    <source>
        <dbReference type="Proteomes" id="UP000546584"/>
    </source>
</evidence>
<feature type="domain" description="NusG-like N-terminal" evidence="4">
    <location>
        <begin position="17"/>
        <end position="115"/>
    </location>
</feature>
<dbReference type="PANTHER" id="PTHR30265:SF7">
    <property type="entry name" value="TRANSCRIPTION ANTITERMINATION PROTEIN RFAH"/>
    <property type="match status" value="1"/>
</dbReference>
<name>A0AAJ3H619_9PSED</name>
<keyword evidence="3" id="KW-0804">Transcription</keyword>
<evidence type="ECO:0000256" key="2">
    <source>
        <dbReference type="ARBA" id="ARBA00023015"/>
    </source>
</evidence>
<reference evidence="5 6" key="1">
    <citation type="submission" date="2020-04" db="EMBL/GenBank/DDBJ databases">
        <title>Molecular characterization of pseudomonads from Agaricus bisporus reveal novel blotch 2 pathogens in Western Europe.</title>
        <authorList>
            <person name="Taparia T."/>
            <person name="Krijger M."/>
            <person name="Haynes E."/>
            <person name="Elpinstone J.G."/>
            <person name="Noble R."/>
            <person name="Van Der Wolf J."/>
        </authorList>
    </citation>
    <scope>NUCLEOTIDE SEQUENCE [LARGE SCALE GENOMIC DNA]</scope>
    <source>
        <strain evidence="5 6">IPO3753</strain>
    </source>
</reference>
<comment type="caution">
    <text evidence="5">The sequence shown here is derived from an EMBL/GenBank/DDBJ whole genome shotgun (WGS) entry which is preliminary data.</text>
</comment>
<organism evidence="5 6">
    <name type="scientific">Pseudomonas yamanorum</name>
    <dbReference type="NCBI Taxonomy" id="515393"/>
    <lineage>
        <taxon>Bacteria</taxon>
        <taxon>Pseudomonadati</taxon>
        <taxon>Pseudomonadota</taxon>
        <taxon>Gammaproteobacteria</taxon>
        <taxon>Pseudomonadales</taxon>
        <taxon>Pseudomonadaceae</taxon>
        <taxon>Pseudomonas</taxon>
    </lineage>
</organism>
<proteinExistence type="predicted"/>
<dbReference type="InterPro" id="IPR043425">
    <property type="entry name" value="NusG-like"/>
</dbReference>
<evidence type="ECO:0000259" key="4">
    <source>
        <dbReference type="SMART" id="SM00738"/>
    </source>
</evidence>
<evidence type="ECO:0000256" key="1">
    <source>
        <dbReference type="ARBA" id="ARBA00022814"/>
    </source>
</evidence>
<dbReference type="InterPro" id="IPR036735">
    <property type="entry name" value="NGN_dom_sf"/>
</dbReference>
<dbReference type="Gene3D" id="3.30.70.940">
    <property type="entry name" value="NusG, N-terminal domain"/>
    <property type="match status" value="1"/>
</dbReference>
<accession>A0AAJ3H619</accession>
<evidence type="ECO:0000256" key="3">
    <source>
        <dbReference type="ARBA" id="ARBA00023163"/>
    </source>
</evidence>